<evidence type="ECO:0000313" key="2">
    <source>
        <dbReference type="Proteomes" id="UP001428341"/>
    </source>
</evidence>
<protein>
    <submittedName>
        <fullName evidence="1">Uncharacterized protein</fullName>
    </submittedName>
</protein>
<accession>A0AAP0M388</accession>
<organism evidence="1 2">
    <name type="scientific">Citrus x changshan-huyou</name>
    <dbReference type="NCBI Taxonomy" id="2935761"/>
    <lineage>
        <taxon>Eukaryota</taxon>
        <taxon>Viridiplantae</taxon>
        <taxon>Streptophyta</taxon>
        <taxon>Embryophyta</taxon>
        <taxon>Tracheophyta</taxon>
        <taxon>Spermatophyta</taxon>
        <taxon>Magnoliopsida</taxon>
        <taxon>eudicotyledons</taxon>
        <taxon>Gunneridae</taxon>
        <taxon>Pentapetalae</taxon>
        <taxon>rosids</taxon>
        <taxon>malvids</taxon>
        <taxon>Sapindales</taxon>
        <taxon>Rutaceae</taxon>
        <taxon>Aurantioideae</taxon>
        <taxon>Citrus</taxon>
    </lineage>
</organism>
<keyword evidence="2" id="KW-1185">Reference proteome</keyword>
<dbReference type="EMBL" id="JBCGBO010000005">
    <property type="protein sequence ID" value="KAK9197926.1"/>
    <property type="molecule type" value="Genomic_DNA"/>
</dbReference>
<sequence>MIGIDRANENVDIPEPALPLREIMWGDWRGDKEIRISTDCPFEQARGTNHVRFDLI</sequence>
<proteinExistence type="predicted"/>
<name>A0AAP0M388_9ROSI</name>
<gene>
    <name evidence="1" type="ORF">WN944_013109</name>
</gene>
<reference evidence="1 2" key="1">
    <citation type="submission" date="2024-05" db="EMBL/GenBank/DDBJ databases">
        <title>Haplotype-resolved chromosome-level genome assembly of Huyou (Citrus changshanensis).</title>
        <authorList>
            <person name="Miao C."/>
            <person name="Chen W."/>
            <person name="Wu Y."/>
            <person name="Wang L."/>
            <person name="Zhao S."/>
            <person name="Grierson D."/>
            <person name="Xu C."/>
            <person name="Chen K."/>
        </authorList>
    </citation>
    <scope>NUCLEOTIDE SEQUENCE [LARGE SCALE GENOMIC DNA]</scope>
    <source>
        <strain evidence="1">01-14</strain>
        <tissue evidence="1">Leaf</tissue>
    </source>
</reference>
<dbReference type="AlphaFoldDB" id="A0AAP0M388"/>
<dbReference type="Proteomes" id="UP001428341">
    <property type="component" value="Unassembled WGS sequence"/>
</dbReference>
<comment type="caution">
    <text evidence="1">The sequence shown here is derived from an EMBL/GenBank/DDBJ whole genome shotgun (WGS) entry which is preliminary data.</text>
</comment>
<evidence type="ECO:0000313" key="1">
    <source>
        <dbReference type="EMBL" id="KAK9197926.1"/>
    </source>
</evidence>